<evidence type="ECO:0000256" key="4">
    <source>
        <dbReference type="PIRNR" id="PIRNR036492"/>
    </source>
</evidence>
<protein>
    <recommendedName>
        <fullName evidence="4">Aldehyde dehydrogenase</fullName>
    </recommendedName>
</protein>
<dbReference type="Gene3D" id="3.40.605.10">
    <property type="entry name" value="Aldehyde Dehydrogenase, Chain A, domain 1"/>
    <property type="match status" value="1"/>
</dbReference>
<evidence type="ECO:0000256" key="5">
    <source>
        <dbReference type="PIRSR" id="PIRSR036492-1"/>
    </source>
</evidence>
<dbReference type="Pfam" id="PF00171">
    <property type="entry name" value="Aldedh"/>
    <property type="match status" value="1"/>
</dbReference>
<dbReference type="PIRSF" id="PIRSF036492">
    <property type="entry name" value="ALDH"/>
    <property type="match status" value="1"/>
</dbReference>
<dbReference type="GO" id="GO:0006081">
    <property type="term" value="P:aldehyde metabolic process"/>
    <property type="evidence" value="ECO:0007669"/>
    <property type="project" value="InterPro"/>
</dbReference>
<dbReference type="SUPFAM" id="SSF53720">
    <property type="entry name" value="ALDH-like"/>
    <property type="match status" value="1"/>
</dbReference>
<dbReference type="CDD" id="cd07134">
    <property type="entry name" value="ALDH_AlkH-like"/>
    <property type="match status" value="1"/>
</dbReference>
<dbReference type="AlphaFoldDB" id="A0A1Z3N7R7"/>
<dbReference type="FunFam" id="3.40.605.10:FF:000004">
    <property type="entry name" value="Aldehyde dehydrogenase"/>
    <property type="match status" value="1"/>
</dbReference>
<evidence type="ECO:0000256" key="3">
    <source>
        <dbReference type="ARBA" id="ARBA00023027"/>
    </source>
</evidence>
<dbReference type="Gene3D" id="3.40.309.10">
    <property type="entry name" value="Aldehyde Dehydrogenase, Chain A, domain 2"/>
    <property type="match status" value="1"/>
</dbReference>
<dbReference type="GO" id="GO:0004029">
    <property type="term" value="F:aldehyde dehydrogenase (NAD+) activity"/>
    <property type="evidence" value="ECO:0007669"/>
    <property type="project" value="TreeGrafter"/>
</dbReference>
<dbReference type="RefSeq" id="WP_088565023.1">
    <property type="nucleotide sequence ID" value="NZ_CP020946.1"/>
</dbReference>
<sequence length="467" mass="52555">MLERIFLHQKQYSLKLRSEGLQARIEALKALEKAIETHTPDIIEALKKDFQKPEAETLLSEIYPVLKEIKFIRKNLSRWSKPQKVKTPLTLFGSRSYILPEARGVCLLIGPWNYPFQLCLLPLVSAIAAGNCAIVKPSELTRHTSYVIKKILTETLTEEHVFVAEGGVETTQELLKLPFDHIFFTGSTRVGKIVMEAAAKHLSSVTLELGGKSPTIVDATADLSEAAQKIAWAKFINAGQTCVAPDYLFVHESIHQAFKKHLIAAIENFYGKSADLRHTSPDLARMVSINHTQRLKDLVDDAVSKNAKVFFGGETSPGEHFCSPTLLENVDPHALIMQEEIFGPILPVLTFHEISEVIHFINERQKPLALYCYTHSQMNMERIQQETSSGGLVFNDSVIHFVNPHLPFGGVNHSGMGSYHGKHGFRAFSHEKAVLKQSFFGKLLRIMYPPYTPFKMKALKSLIRFRL</sequence>
<dbReference type="PROSITE" id="PS00687">
    <property type="entry name" value="ALDEHYDE_DEHYDR_GLU"/>
    <property type="match status" value="1"/>
</dbReference>
<dbReference type="Proteomes" id="UP000197003">
    <property type="component" value="Chromosome"/>
</dbReference>
<evidence type="ECO:0000313" key="9">
    <source>
        <dbReference type="EMBL" id="ASD63487.1"/>
    </source>
</evidence>
<gene>
    <name evidence="9" type="ORF">B9G79_07840</name>
</gene>
<dbReference type="EMBL" id="CP020946">
    <property type="protein sequence ID" value="ASD63487.1"/>
    <property type="molecule type" value="Genomic_DNA"/>
</dbReference>
<evidence type="ECO:0000256" key="6">
    <source>
        <dbReference type="PROSITE-ProRule" id="PRU10007"/>
    </source>
</evidence>
<accession>A0A1Z3N7R7</accession>
<dbReference type="InterPro" id="IPR016163">
    <property type="entry name" value="Ald_DH_C"/>
</dbReference>
<dbReference type="InterPro" id="IPR029510">
    <property type="entry name" value="Ald_DH_CS_GLU"/>
</dbReference>
<dbReference type="InterPro" id="IPR016160">
    <property type="entry name" value="Ald_DH_CS_CYS"/>
</dbReference>
<keyword evidence="3" id="KW-0520">NAD</keyword>
<dbReference type="PANTHER" id="PTHR43570">
    <property type="entry name" value="ALDEHYDE DEHYDROGENASE"/>
    <property type="match status" value="1"/>
</dbReference>
<evidence type="ECO:0000256" key="1">
    <source>
        <dbReference type="ARBA" id="ARBA00009986"/>
    </source>
</evidence>
<proteinExistence type="inferred from homology"/>
<evidence type="ECO:0000313" key="10">
    <source>
        <dbReference type="Proteomes" id="UP000197003"/>
    </source>
</evidence>
<dbReference type="OrthoDB" id="5288298at2"/>
<dbReference type="InterPro" id="IPR015590">
    <property type="entry name" value="Aldehyde_DH_dom"/>
</dbReference>
<feature type="domain" description="Aldehyde dehydrogenase" evidence="8">
    <location>
        <begin position="20"/>
        <end position="434"/>
    </location>
</feature>
<evidence type="ECO:0000256" key="2">
    <source>
        <dbReference type="ARBA" id="ARBA00023002"/>
    </source>
</evidence>
<dbReference type="InterPro" id="IPR016162">
    <property type="entry name" value="Ald_DH_N"/>
</dbReference>
<dbReference type="InterPro" id="IPR012394">
    <property type="entry name" value="Aldehyde_DH_NAD(P)"/>
</dbReference>
<dbReference type="PROSITE" id="PS00070">
    <property type="entry name" value="ALDEHYDE_DEHYDR_CYS"/>
    <property type="match status" value="1"/>
</dbReference>
<evidence type="ECO:0000256" key="7">
    <source>
        <dbReference type="RuleBase" id="RU003345"/>
    </source>
</evidence>
<feature type="active site" evidence="5 6">
    <location>
        <position position="208"/>
    </location>
</feature>
<reference evidence="9 10" key="1">
    <citation type="submission" date="2017-04" db="EMBL/GenBank/DDBJ databases">
        <title>Whole genome sequence of Bdellovibrio bacteriovorus strain SSB218315.</title>
        <authorList>
            <person name="Oyedara O."/>
            <person name="Rodriguez-Perez M.A."/>
        </authorList>
    </citation>
    <scope>NUCLEOTIDE SEQUENCE [LARGE SCALE GENOMIC DNA]</scope>
    <source>
        <strain evidence="9 10">SSB218315</strain>
    </source>
</reference>
<name>A0A1Z3N7R7_BDEBC</name>
<comment type="similarity">
    <text evidence="1 4 7">Belongs to the aldehyde dehydrogenase family.</text>
</comment>
<dbReference type="GO" id="GO:0005737">
    <property type="term" value="C:cytoplasm"/>
    <property type="evidence" value="ECO:0007669"/>
    <property type="project" value="TreeGrafter"/>
</dbReference>
<dbReference type="InterPro" id="IPR016161">
    <property type="entry name" value="Ald_DH/histidinol_DH"/>
</dbReference>
<dbReference type="PANTHER" id="PTHR43570:SF16">
    <property type="entry name" value="ALDEHYDE DEHYDROGENASE TYPE III, ISOFORM Q"/>
    <property type="match status" value="1"/>
</dbReference>
<dbReference type="FunFam" id="3.40.309.10:FF:000003">
    <property type="entry name" value="Aldehyde dehydrogenase"/>
    <property type="match status" value="1"/>
</dbReference>
<keyword evidence="2 4" id="KW-0560">Oxidoreductase</keyword>
<feature type="active site" evidence="5">
    <location>
        <position position="242"/>
    </location>
</feature>
<organism evidence="9 10">
    <name type="scientific">Bdellovibrio bacteriovorus</name>
    <dbReference type="NCBI Taxonomy" id="959"/>
    <lineage>
        <taxon>Bacteria</taxon>
        <taxon>Pseudomonadati</taxon>
        <taxon>Bdellovibrionota</taxon>
        <taxon>Bdellovibrionia</taxon>
        <taxon>Bdellovibrionales</taxon>
        <taxon>Pseudobdellovibrionaceae</taxon>
        <taxon>Bdellovibrio</taxon>
    </lineage>
</organism>
<evidence type="ECO:0000259" key="8">
    <source>
        <dbReference type="Pfam" id="PF00171"/>
    </source>
</evidence>